<accession>E5Y7Z9</accession>
<name>E5Y7Z9_BILW3</name>
<dbReference type="Gene3D" id="2.40.30.10">
    <property type="entry name" value="Translation factors"/>
    <property type="match status" value="1"/>
</dbReference>
<reference evidence="7 8" key="2">
    <citation type="submission" date="2013-04" db="EMBL/GenBank/DDBJ databases">
        <title>The Genome Sequence of Bilophila wadsworthia 3_1_6.</title>
        <authorList>
            <consortium name="The Broad Institute Genomics Platform"/>
            <person name="Earl A."/>
            <person name="Ward D."/>
            <person name="Feldgarden M."/>
            <person name="Gevers D."/>
            <person name="Sibley C."/>
            <person name="Strauss J."/>
            <person name="Allen-Vercoe E."/>
            <person name="Walker B."/>
            <person name="Young S."/>
            <person name="Zeng Q."/>
            <person name="Gargeya S."/>
            <person name="Fitzgerald M."/>
            <person name="Haas B."/>
            <person name="Abouelleil A."/>
            <person name="Allen A.W."/>
            <person name="Alvarado L."/>
            <person name="Arachchi H.M."/>
            <person name="Berlin A.M."/>
            <person name="Chapman S.B."/>
            <person name="Gainer-Dewar J."/>
            <person name="Goldberg J."/>
            <person name="Griggs A."/>
            <person name="Gujja S."/>
            <person name="Hansen M."/>
            <person name="Howarth C."/>
            <person name="Imamovic A."/>
            <person name="Ireland A."/>
            <person name="Larimer J."/>
            <person name="McCowan C."/>
            <person name="Murphy C."/>
            <person name="Pearson M."/>
            <person name="Poon T.W."/>
            <person name="Priest M."/>
            <person name="Roberts A."/>
            <person name="Saif S."/>
            <person name="Shea T."/>
            <person name="Sisk P."/>
            <person name="Sykes S."/>
            <person name="Wortman J."/>
            <person name="Nusbaum C."/>
            <person name="Birren B."/>
        </authorList>
    </citation>
    <scope>NUCLEOTIDE SEQUENCE [LARGE SCALE GENOMIC DNA]</scope>
    <source>
        <strain evidence="7 8">3_1_6</strain>
    </source>
</reference>
<evidence type="ECO:0000313" key="7">
    <source>
        <dbReference type="EMBL" id="EFV43874.1"/>
    </source>
</evidence>
<dbReference type="Pfam" id="PF03486">
    <property type="entry name" value="HI0933_like"/>
    <property type="match status" value="1"/>
</dbReference>
<organism evidence="7 8">
    <name type="scientific">Bilophila wadsworthia (strain 3_1_6)</name>
    <dbReference type="NCBI Taxonomy" id="563192"/>
    <lineage>
        <taxon>Bacteria</taxon>
        <taxon>Pseudomonadati</taxon>
        <taxon>Thermodesulfobacteriota</taxon>
        <taxon>Desulfovibrionia</taxon>
        <taxon>Desulfovibrionales</taxon>
        <taxon>Desulfovibrionaceae</taxon>
        <taxon>Bilophila</taxon>
    </lineage>
</organism>
<keyword evidence="2" id="KW-0285">Flavoprotein</keyword>
<reference evidence="7 8" key="1">
    <citation type="submission" date="2010-10" db="EMBL/GenBank/DDBJ databases">
        <authorList>
            <consortium name="The Broad Institute Genome Sequencing Platform"/>
            <person name="Ward D."/>
            <person name="Earl A."/>
            <person name="Feldgarden M."/>
            <person name="Young S.K."/>
            <person name="Gargeya S."/>
            <person name="Zeng Q."/>
            <person name="Alvarado L."/>
            <person name="Berlin A."/>
            <person name="Bochicchio J."/>
            <person name="Chapman S.B."/>
            <person name="Chen Z."/>
            <person name="Freedman E."/>
            <person name="Gellesch M."/>
            <person name="Goldberg J."/>
            <person name="Griggs A."/>
            <person name="Gujja S."/>
            <person name="Heilman E."/>
            <person name="Heiman D."/>
            <person name="Howarth C."/>
            <person name="Mehta T."/>
            <person name="Neiman D."/>
            <person name="Pearson M."/>
            <person name="Roberts A."/>
            <person name="Saif S."/>
            <person name="Shea T."/>
            <person name="Shenoy N."/>
            <person name="Sisk P."/>
            <person name="Stolte C."/>
            <person name="Sykes S."/>
            <person name="White J."/>
            <person name="Yandava C."/>
            <person name="Allen-Vercoe E."/>
            <person name="Sibley C."/>
            <person name="Ambrose C.E."/>
            <person name="Strauss J."/>
            <person name="Daigneault M."/>
            <person name="Haas B."/>
            <person name="Nusbaum C."/>
            <person name="Birren B."/>
        </authorList>
    </citation>
    <scope>NUCLEOTIDE SEQUENCE [LARGE SCALE GENOMIC DNA]</scope>
    <source>
        <strain evidence="7 8">3_1_6</strain>
    </source>
</reference>
<dbReference type="InterPro" id="IPR004792">
    <property type="entry name" value="BaiN-like"/>
</dbReference>
<dbReference type="STRING" id="563192.HMPREF0179_02314"/>
<dbReference type="InterPro" id="IPR055178">
    <property type="entry name" value="RsdA/BaiN/AoA(So)-like_dom"/>
</dbReference>
<comment type="caution">
    <text evidence="7">The sequence shown here is derived from an EMBL/GenBank/DDBJ whole genome shotgun (WGS) entry which is preliminary data.</text>
</comment>
<dbReference type="OrthoDB" id="9773233at2"/>
<protein>
    <submittedName>
        <fullName evidence="7">HI0933 family flavoprotein</fullName>
    </submittedName>
</protein>
<dbReference type="HOGENOM" id="CLU_025174_2_0_7"/>
<gene>
    <name evidence="7" type="ORF">HMPREF0179_02314</name>
</gene>
<dbReference type="eggNOG" id="COG2081">
    <property type="taxonomic scope" value="Bacteria"/>
</dbReference>
<dbReference type="Proteomes" id="UP000006034">
    <property type="component" value="Unassembled WGS sequence"/>
</dbReference>
<feature type="domain" description="RsdA/BaiN/AoA(So)-like insert" evidence="6">
    <location>
        <begin position="187"/>
        <end position="331"/>
    </location>
</feature>
<dbReference type="GeneID" id="78085457"/>
<dbReference type="SUPFAM" id="SSF51905">
    <property type="entry name" value="FAD/NAD(P)-binding domain"/>
    <property type="match status" value="1"/>
</dbReference>
<dbReference type="SUPFAM" id="SSF160996">
    <property type="entry name" value="HI0933 insert domain-like"/>
    <property type="match status" value="1"/>
</dbReference>
<evidence type="ECO:0000256" key="3">
    <source>
        <dbReference type="ARBA" id="ARBA00022827"/>
    </source>
</evidence>
<dbReference type="Pfam" id="PF22780">
    <property type="entry name" value="HI0933_like_1st"/>
    <property type="match status" value="1"/>
</dbReference>
<dbReference type="InterPro" id="IPR057661">
    <property type="entry name" value="RsdA/BaiN/AoA(So)_Rossmann"/>
</dbReference>
<evidence type="ECO:0000256" key="2">
    <source>
        <dbReference type="ARBA" id="ARBA00022630"/>
    </source>
</evidence>
<dbReference type="EMBL" id="ADCP02000001">
    <property type="protein sequence ID" value="EFV43874.1"/>
    <property type="molecule type" value="Genomic_DNA"/>
</dbReference>
<keyword evidence="8" id="KW-1185">Reference proteome</keyword>
<dbReference type="InterPro" id="IPR023166">
    <property type="entry name" value="BaiN-like_dom_sf"/>
</dbReference>
<comment type="cofactor">
    <cofactor evidence="1">
        <name>FAD</name>
        <dbReference type="ChEBI" id="CHEBI:57692"/>
    </cofactor>
</comment>
<evidence type="ECO:0000259" key="6">
    <source>
        <dbReference type="Pfam" id="PF22780"/>
    </source>
</evidence>
<feature type="region of interest" description="Disordered" evidence="4">
    <location>
        <begin position="323"/>
        <end position="344"/>
    </location>
</feature>
<dbReference type="NCBIfam" id="TIGR00275">
    <property type="entry name" value="aminoacetone oxidase family FAD-binding enzyme"/>
    <property type="match status" value="1"/>
</dbReference>
<dbReference type="RefSeq" id="WP_005028144.1">
    <property type="nucleotide sequence ID" value="NZ_KE150238.1"/>
</dbReference>
<feature type="domain" description="RsdA/BaiN/AoA(So)-like Rossmann fold-like" evidence="5">
    <location>
        <begin position="4"/>
        <end position="385"/>
    </location>
</feature>
<keyword evidence="3" id="KW-0274">FAD</keyword>
<dbReference type="PANTHER" id="PTHR42887">
    <property type="entry name" value="OS12G0638800 PROTEIN"/>
    <property type="match status" value="1"/>
</dbReference>
<evidence type="ECO:0000256" key="1">
    <source>
        <dbReference type="ARBA" id="ARBA00001974"/>
    </source>
</evidence>
<sequence length="389" mass="41740">MIRDAIILGAGAAGLMCAMTAGRRGFSCAVIDHSPVAGRKVRLAGGGKGNVTNRYISPEWYVGTQKGFPDTLLKRCSTDFVLSMLASFGIEWEEREYGQIFCTVQAARLVESMAAACRNAGAELLFNRTFGEIRHEGGLFSVETSGGTLQAPRLVIATGSPAWPACGATDGGMRLARQWGHKVVPVRPVLAPLLLPESWPLHGLAGVSLPAAVSVGGRTFRYPLLFTHKGLSGPAILQASCFWRQGEALHIDFLSDHPALELMHQPEHGKSTVLGLFKKVLPTRLAERLIPGSLASRKVAQLAKKDREYLALAIHDHMVTPSRSEGMGHAEAAAGGVDTSDVNPRTLESRKQPGLYFAGEVLDVTGLLGGYNLHWAWASGKAVGESWKK</sequence>
<evidence type="ECO:0000313" key="8">
    <source>
        <dbReference type="Proteomes" id="UP000006034"/>
    </source>
</evidence>
<evidence type="ECO:0000256" key="4">
    <source>
        <dbReference type="SAM" id="MobiDB-lite"/>
    </source>
</evidence>
<dbReference type="Gene3D" id="3.50.50.60">
    <property type="entry name" value="FAD/NAD(P)-binding domain"/>
    <property type="match status" value="1"/>
</dbReference>
<feature type="compositionally biased region" description="Low complexity" evidence="4">
    <location>
        <begin position="325"/>
        <end position="336"/>
    </location>
</feature>
<dbReference type="Gene3D" id="1.10.8.260">
    <property type="entry name" value="HI0933 insert domain-like"/>
    <property type="match status" value="1"/>
</dbReference>
<evidence type="ECO:0000259" key="5">
    <source>
        <dbReference type="Pfam" id="PF03486"/>
    </source>
</evidence>
<proteinExistence type="predicted"/>
<dbReference type="PANTHER" id="PTHR42887:SF2">
    <property type="entry name" value="OS12G0638800 PROTEIN"/>
    <property type="match status" value="1"/>
</dbReference>
<dbReference type="PRINTS" id="PR00411">
    <property type="entry name" value="PNDRDTASEI"/>
</dbReference>
<dbReference type="InterPro" id="IPR036188">
    <property type="entry name" value="FAD/NAD-bd_sf"/>
</dbReference>
<dbReference type="AlphaFoldDB" id="E5Y7Z9"/>